<dbReference type="Proteomes" id="UP000193642">
    <property type="component" value="Unassembled WGS sequence"/>
</dbReference>
<evidence type="ECO:0000313" key="2">
    <source>
        <dbReference type="EMBL" id="ORY44125.1"/>
    </source>
</evidence>
<organism evidence="2 3">
    <name type="scientific">Rhizoclosmatium globosum</name>
    <dbReference type="NCBI Taxonomy" id="329046"/>
    <lineage>
        <taxon>Eukaryota</taxon>
        <taxon>Fungi</taxon>
        <taxon>Fungi incertae sedis</taxon>
        <taxon>Chytridiomycota</taxon>
        <taxon>Chytridiomycota incertae sedis</taxon>
        <taxon>Chytridiomycetes</taxon>
        <taxon>Chytridiales</taxon>
        <taxon>Chytriomycetaceae</taxon>
        <taxon>Rhizoclosmatium</taxon>
    </lineage>
</organism>
<proteinExistence type="predicted"/>
<evidence type="ECO:0000256" key="1">
    <source>
        <dbReference type="SAM" id="MobiDB-lite"/>
    </source>
</evidence>
<evidence type="ECO:0000313" key="3">
    <source>
        <dbReference type="Proteomes" id="UP000193642"/>
    </source>
</evidence>
<accession>A0A1Y2CCS6</accession>
<feature type="compositionally biased region" description="Low complexity" evidence="1">
    <location>
        <begin position="215"/>
        <end position="232"/>
    </location>
</feature>
<dbReference type="EMBL" id="MCGO01000023">
    <property type="protein sequence ID" value="ORY44125.1"/>
    <property type="molecule type" value="Genomic_DNA"/>
</dbReference>
<keyword evidence="3" id="KW-1185">Reference proteome</keyword>
<dbReference type="OrthoDB" id="10684256at2759"/>
<feature type="compositionally biased region" description="Polar residues" evidence="1">
    <location>
        <begin position="233"/>
        <end position="260"/>
    </location>
</feature>
<feature type="region of interest" description="Disordered" evidence="1">
    <location>
        <begin position="215"/>
        <end position="260"/>
    </location>
</feature>
<dbReference type="STRING" id="329046.A0A1Y2CCS6"/>
<sequence>MALADSDCLCGTDPCGVGGFCVNNQCSCGVPGFDVQNQLWKDGATCKCSPTDGELCTTGLYCTINSTCATTPNCSGGSCTTAICGSTLGNTLPLSQNFCAFQNQTCAVQADESRKCVDASAVTAVASTVVSTAISTAVSTAISTAISTAVATTVSTAVSSAVSSTASSTVSTAASNAASTATSSASTTKISPTAAVTSNLVTTSISSFNVALSSTTSSNITPSSATESPATTNLTTIKSSETSTVAKASPTSNSNSMLGTSTSPVVIQSISSATGTRTVVASSTLPLPSSTTLSPPPLPVDPPGAQNTPLTGSVKVATVNKFITILGHTFPLLNAKSIADTVKTATVFVGTNNVEGRKRDSLNSRSGGASGTVMFKGPHNSSAVAATTSAIVTTDKAFAASDITSTSSVTTVSPNLLKTMAIPSYGINTSEKQESNQINIPVPTKTPAVGGGKTNVLASSSMTVIPVFCLSLLILFV</sequence>
<dbReference type="AlphaFoldDB" id="A0A1Y2CCS6"/>
<reference evidence="2 3" key="1">
    <citation type="submission" date="2016-07" db="EMBL/GenBank/DDBJ databases">
        <title>Pervasive Adenine N6-methylation of Active Genes in Fungi.</title>
        <authorList>
            <consortium name="DOE Joint Genome Institute"/>
            <person name="Mondo S.J."/>
            <person name="Dannebaum R.O."/>
            <person name="Kuo R.C."/>
            <person name="Labutti K."/>
            <person name="Haridas S."/>
            <person name="Kuo A."/>
            <person name="Salamov A."/>
            <person name="Ahrendt S.R."/>
            <person name="Lipzen A."/>
            <person name="Sullivan W."/>
            <person name="Andreopoulos W.B."/>
            <person name="Clum A."/>
            <person name="Lindquist E."/>
            <person name="Daum C."/>
            <person name="Ramamoorthy G.K."/>
            <person name="Gryganskyi A."/>
            <person name="Culley D."/>
            <person name="Magnuson J.K."/>
            <person name="James T.Y."/>
            <person name="O'Malley M.A."/>
            <person name="Stajich J.E."/>
            <person name="Spatafora J.W."/>
            <person name="Visel A."/>
            <person name="Grigoriev I.V."/>
        </authorList>
    </citation>
    <scope>NUCLEOTIDE SEQUENCE [LARGE SCALE GENOMIC DNA]</scope>
    <source>
        <strain evidence="2 3">JEL800</strain>
    </source>
</reference>
<name>A0A1Y2CCS6_9FUNG</name>
<protein>
    <submittedName>
        <fullName evidence="2">Uncharacterized protein</fullName>
    </submittedName>
</protein>
<comment type="caution">
    <text evidence="2">The sequence shown here is derived from an EMBL/GenBank/DDBJ whole genome shotgun (WGS) entry which is preliminary data.</text>
</comment>
<gene>
    <name evidence="2" type="ORF">BCR33DRAFT_738286</name>
</gene>